<accession>A0A7X5V1W2</accession>
<feature type="domain" description="N-acetyltransferase" evidence="1">
    <location>
        <begin position="14"/>
        <end position="172"/>
    </location>
</feature>
<name>A0A7X5V1W2_9SPHN</name>
<dbReference type="PANTHER" id="PTHR43610:SF1">
    <property type="entry name" value="N-ACETYLTRANSFERASE DOMAIN-CONTAINING PROTEIN"/>
    <property type="match status" value="1"/>
</dbReference>
<dbReference type="InterPro" id="IPR016181">
    <property type="entry name" value="Acyl_CoA_acyltransferase"/>
</dbReference>
<evidence type="ECO:0000259" key="1">
    <source>
        <dbReference type="PROSITE" id="PS51186"/>
    </source>
</evidence>
<dbReference type="PANTHER" id="PTHR43610">
    <property type="entry name" value="BLL6696 PROTEIN"/>
    <property type="match status" value="1"/>
</dbReference>
<evidence type="ECO:0000313" key="2">
    <source>
        <dbReference type="EMBL" id="NIJ65672.1"/>
    </source>
</evidence>
<organism evidence="2 3">
    <name type="scientific">Sphingomonas leidyi</name>
    <dbReference type="NCBI Taxonomy" id="68569"/>
    <lineage>
        <taxon>Bacteria</taxon>
        <taxon>Pseudomonadati</taxon>
        <taxon>Pseudomonadota</taxon>
        <taxon>Alphaproteobacteria</taxon>
        <taxon>Sphingomonadales</taxon>
        <taxon>Sphingomonadaceae</taxon>
        <taxon>Sphingomonas</taxon>
    </lineage>
</organism>
<dbReference type="AlphaFoldDB" id="A0A7X5V1W2"/>
<dbReference type="EMBL" id="JAASQV010000002">
    <property type="protein sequence ID" value="NIJ65672.1"/>
    <property type="molecule type" value="Genomic_DNA"/>
</dbReference>
<dbReference type="GO" id="GO:0016747">
    <property type="term" value="F:acyltransferase activity, transferring groups other than amino-acyl groups"/>
    <property type="evidence" value="ECO:0007669"/>
    <property type="project" value="InterPro"/>
</dbReference>
<dbReference type="Proteomes" id="UP000564677">
    <property type="component" value="Unassembled WGS sequence"/>
</dbReference>
<keyword evidence="3" id="KW-1185">Reference proteome</keyword>
<evidence type="ECO:0000313" key="3">
    <source>
        <dbReference type="Proteomes" id="UP000564677"/>
    </source>
</evidence>
<comment type="caution">
    <text evidence="2">The sequence shown here is derived from an EMBL/GenBank/DDBJ whole genome shotgun (WGS) entry which is preliminary data.</text>
</comment>
<dbReference type="InterPro" id="IPR000182">
    <property type="entry name" value="GNAT_dom"/>
</dbReference>
<dbReference type="Pfam" id="PF13302">
    <property type="entry name" value="Acetyltransf_3"/>
    <property type="match status" value="1"/>
</dbReference>
<keyword evidence="2" id="KW-0808">Transferase</keyword>
<gene>
    <name evidence="2" type="ORF">FHR20_002634</name>
</gene>
<dbReference type="RefSeq" id="WP_167300029.1">
    <property type="nucleotide sequence ID" value="NZ_JAASQV010000002.1"/>
</dbReference>
<reference evidence="2 3" key="1">
    <citation type="submission" date="2020-03" db="EMBL/GenBank/DDBJ databases">
        <title>Genomic Encyclopedia of Type Strains, Phase IV (KMG-IV): sequencing the most valuable type-strain genomes for metagenomic binning, comparative biology and taxonomic classification.</title>
        <authorList>
            <person name="Goeker M."/>
        </authorList>
    </citation>
    <scope>NUCLEOTIDE SEQUENCE [LARGE SCALE GENOMIC DNA]</scope>
    <source>
        <strain evidence="2 3">DSM 4733</strain>
    </source>
</reference>
<protein>
    <submittedName>
        <fullName evidence="2">RimJ/RimL family protein N-acetyltransferase</fullName>
    </submittedName>
</protein>
<sequence>MAPERQPMLEGALVVLRPSTPADWDALYAVASDPLVWEVHPAHDRWQEPVFRAYFDAGIASGGALTILDKATGTVIGASRFDNWDEAADEIEIGWTYLARAYWGGVYNREIKRLMLDHIHRFVRTAVFTVGAGNVRSRRAMEKIGGVARPGTVDRMMAGEMKPHLIYEIHRP</sequence>
<dbReference type="SUPFAM" id="SSF55729">
    <property type="entry name" value="Acyl-CoA N-acyltransferases (Nat)"/>
    <property type="match status" value="1"/>
</dbReference>
<dbReference type="PROSITE" id="PS51186">
    <property type="entry name" value="GNAT"/>
    <property type="match status" value="1"/>
</dbReference>
<proteinExistence type="predicted"/>
<dbReference type="Gene3D" id="3.40.630.30">
    <property type="match status" value="1"/>
</dbReference>